<dbReference type="SUPFAM" id="SSF103256">
    <property type="entry name" value="Hypothetical protein TM0160"/>
    <property type="match status" value="1"/>
</dbReference>
<dbReference type="PANTHER" id="PTHR15160:SF1">
    <property type="entry name" value="VON HIPPEL-LINDAU DISEASE TUMOR SUPPRESSOR"/>
    <property type="match status" value="1"/>
</dbReference>
<dbReference type="PROSITE" id="PS51658">
    <property type="entry name" value="BFN"/>
    <property type="match status" value="1"/>
</dbReference>
<feature type="domain" description="BFN" evidence="1">
    <location>
        <begin position="1"/>
        <end position="131"/>
    </location>
</feature>
<protein>
    <submittedName>
        <fullName evidence="2">Bifunctional nuclease family protein</fullName>
    </submittedName>
</protein>
<dbReference type="PANTHER" id="PTHR15160">
    <property type="entry name" value="VON HIPPEL-LINDAU PROTEIN"/>
    <property type="match status" value="1"/>
</dbReference>
<dbReference type="InterPro" id="IPR036104">
    <property type="entry name" value="BFN_sf"/>
</dbReference>
<evidence type="ECO:0000313" key="2">
    <source>
        <dbReference type="EMBL" id="RLE08024.1"/>
    </source>
</evidence>
<dbReference type="EMBL" id="QMPZ01000123">
    <property type="protein sequence ID" value="RLE08024.1"/>
    <property type="molecule type" value="Genomic_DNA"/>
</dbReference>
<dbReference type="GO" id="GO:0004518">
    <property type="term" value="F:nuclease activity"/>
    <property type="evidence" value="ECO:0007669"/>
    <property type="project" value="InterPro"/>
</dbReference>
<evidence type="ECO:0000259" key="1">
    <source>
        <dbReference type="PROSITE" id="PS51658"/>
    </source>
</evidence>
<dbReference type="InterPro" id="IPR003729">
    <property type="entry name" value="Bi_nuclease_dom"/>
</dbReference>
<evidence type="ECO:0000313" key="3">
    <source>
        <dbReference type="Proteomes" id="UP000279422"/>
    </source>
</evidence>
<sequence length="153" mass="17578">MKEMEVTKVALDLELKTPVVLLKERKGARIFPIWIGLSEARVIALIMKGLSTSYSTFDLAKKLIEKFKAQVDKVIINELKSNIYYAKIFIKMSGKILEIDARPSDAIALALKFKAPIYVDEDRIAVREKPIEDKEIDEFKKKLKDIKPEDFSF</sequence>
<dbReference type="Proteomes" id="UP000279422">
    <property type="component" value="Unassembled WGS sequence"/>
</dbReference>
<accession>A0A497E313</accession>
<dbReference type="Gene3D" id="3.10.690.10">
    <property type="entry name" value="Bifunctional nuclease domain"/>
    <property type="match status" value="1"/>
</dbReference>
<gene>
    <name evidence="2" type="ORF">DRJ00_07050</name>
</gene>
<dbReference type="AlphaFoldDB" id="A0A497E313"/>
<comment type="caution">
    <text evidence="2">The sequence shown here is derived from an EMBL/GenBank/DDBJ whole genome shotgun (WGS) entry which is preliminary data.</text>
</comment>
<reference evidence="2 3" key="1">
    <citation type="submission" date="2018-06" db="EMBL/GenBank/DDBJ databases">
        <title>Extensive metabolic versatility and redundancy in microbially diverse, dynamic hydrothermal sediments.</title>
        <authorList>
            <person name="Dombrowski N."/>
            <person name="Teske A."/>
            <person name="Baker B.J."/>
        </authorList>
    </citation>
    <scope>NUCLEOTIDE SEQUENCE [LARGE SCALE GENOMIC DNA]</scope>
    <source>
        <strain evidence="2">B47_G16</strain>
    </source>
</reference>
<proteinExistence type="predicted"/>
<dbReference type="Pfam" id="PF02577">
    <property type="entry name" value="BFN_dom"/>
    <property type="match status" value="1"/>
</dbReference>
<organism evidence="2 3">
    <name type="scientific">Aerophobetes bacterium</name>
    <dbReference type="NCBI Taxonomy" id="2030807"/>
    <lineage>
        <taxon>Bacteria</taxon>
        <taxon>Candidatus Aerophobota</taxon>
    </lineage>
</organism>
<name>A0A497E313_UNCAE</name>